<dbReference type="PANTHER" id="PTHR33223:SF6">
    <property type="entry name" value="CCHC-TYPE DOMAIN-CONTAINING PROTEIN"/>
    <property type="match status" value="1"/>
</dbReference>
<comment type="caution">
    <text evidence="4">The sequence shown here is derived from an EMBL/GenBank/DDBJ whole genome shotgun (WGS) entry which is preliminary data.</text>
</comment>
<dbReference type="PANTHER" id="PTHR33223">
    <property type="entry name" value="CCHC-TYPE DOMAIN-CONTAINING PROTEIN"/>
    <property type="match status" value="1"/>
</dbReference>
<keyword evidence="1" id="KW-0862">Zinc</keyword>
<dbReference type="GO" id="GO:0008270">
    <property type="term" value="F:zinc ion binding"/>
    <property type="evidence" value="ECO:0007669"/>
    <property type="project" value="UniProtKB-KW"/>
</dbReference>
<protein>
    <recommendedName>
        <fullName evidence="3">CCHC-type domain-containing protein</fullName>
    </recommendedName>
</protein>
<dbReference type="PROSITE" id="PS50158">
    <property type="entry name" value="ZF_CCHC"/>
    <property type="match status" value="1"/>
</dbReference>
<feature type="compositionally biased region" description="Low complexity" evidence="2">
    <location>
        <begin position="369"/>
        <end position="383"/>
    </location>
</feature>
<feature type="compositionally biased region" description="Low complexity" evidence="2">
    <location>
        <begin position="108"/>
        <end position="118"/>
    </location>
</feature>
<keyword evidence="1" id="KW-0863">Zinc-finger</keyword>
<reference evidence="4 5" key="1">
    <citation type="submission" date="2018-09" db="EMBL/GenBank/DDBJ databases">
        <title>Genomic investigation of the strawberry pathogen Phytophthora fragariae indicates pathogenicity is determined by transcriptional variation in three key races.</title>
        <authorList>
            <person name="Adams T.M."/>
            <person name="Armitage A.D."/>
            <person name="Sobczyk M.K."/>
            <person name="Bates H.J."/>
            <person name="Dunwell J.M."/>
            <person name="Nellist C.F."/>
            <person name="Harrison R.J."/>
        </authorList>
    </citation>
    <scope>NUCLEOTIDE SEQUENCE [LARGE SCALE GENOMIC DNA]</scope>
    <source>
        <strain evidence="4 5">SCRP324</strain>
    </source>
</reference>
<feature type="region of interest" description="Disordered" evidence="2">
    <location>
        <begin position="605"/>
        <end position="662"/>
    </location>
</feature>
<feature type="region of interest" description="Disordered" evidence="2">
    <location>
        <begin position="262"/>
        <end position="291"/>
    </location>
</feature>
<dbReference type="GO" id="GO:0003676">
    <property type="term" value="F:nucleic acid binding"/>
    <property type="evidence" value="ECO:0007669"/>
    <property type="project" value="InterPro"/>
</dbReference>
<feature type="compositionally biased region" description="Polar residues" evidence="2">
    <location>
        <begin position="682"/>
        <end position="693"/>
    </location>
</feature>
<evidence type="ECO:0000256" key="2">
    <source>
        <dbReference type="SAM" id="MobiDB-lite"/>
    </source>
</evidence>
<feature type="region of interest" description="Disordered" evidence="2">
    <location>
        <begin position="1"/>
        <end position="149"/>
    </location>
</feature>
<keyword evidence="1" id="KW-0479">Metal-binding</keyword>
<organism evidence="4 5">
    <name type="scientific">Phytophthora rubi</name>
    <dbReference type="NCBI Taxonomy" id="129364"/>
    <lineage>
        <taxon>Eukaryota</taxon>
        <taxon>Sar</taxon>
        <taxon>Stramenopiles</taxon>
        <taxon>Oomycota</taxon>
        <taxon>Peronosporomycetes</taxon>
        <taxon>Peronosporales</taxon>
        <taxon>Peronosporaceae</taxon>
        <taxon>Phytophthora</taxon>
    </lineage>
</organism>
<feature type="compositionally biased region" description="Basic and acidic residues" evidence="2">
    <location>
        <begin position="58"/>
        <end position="77"/>
    </location>
</feature>
<feature type="region of interest" description="Disordered" evidence="2">
    <location>
        <begin position="675"/>
        <end position="698"/>
    </location>
</feature>
<evidence type="ECO:0000313" key="4">
    <source>
        <dbReference type="EMBL" id="KAE9014970.1"/>
    </source>
</evidence>
<feature type="domain" description="CCHC-type" evidence="3">
    <location>
        <begin position="726"/>
        <end position="739"/>
    </location>
</feature>
<gene>
    <name evidence="4" type="ORF">PR002_g14074</name>
</gene>
<feature type="compositionally biased region" description="Low complexity" evidence="2">
    <location>
        <begin position="624"/>
        <end position="639"/>
    </location>
</feature>
<feature type="compositionally biased region" description="Basic and acidic residues" evidence="2">
    <location>
        <begin position="12"/>
        <end position="29"/>
    </location>
</feature>
<evidence type="ECO:0000259" key="3">
    <source>
        <dbReference type="PROSITE" id="PS50158"/>
    </source>
</evidence>
<dbReference type="EMBL" id="QXFU01000960">
    <property type="protein sequence ID" value="KAE9014970.1"/>
    <property type="molecule type" value="Genomic_DNA"/>
</dbReference>
<evidence type="ECO:0000313" key="5">
    <source>
        <dbReference type="Proteomes" id="UP000435112"/>
    </source>
</evidence>
<dbReference type="InterPro" id="IPR001878">
    <property type="entry name" value="Znf_CCHC"/>
</dbReference>
<feature type="compositionally biased region" description="Low complexity" evidence="2">
    <location>
        <begin position="278"/>
        <end position="289"/>
    </location>
</feature>
<feature type="compositionally biased region" description="Basic residues" evidence="2">
    <location>
        <begin position="119"/>
        <end position="134"/>
    </location>
</feature>
<sequence>MVRVPGSSGDSGFHRESIDQEETKVKAEPEIEASTEGKSPSTPLNEAGFADRQSAGRSSDDVKKEEDSAMDLEEKPRLPPQTPSGVPADRDEHREPPDEGLPVKADGSSPTSNPSRSRSASKKSKKARTSKKKMKAPESDTEDRDGPETWTNAQLEQFEYGLKRKKLLAFLVEDSVMKIMRLKIVGALQGPVTAPVVTTDKLDAIKMMMHLLKEAGIVQGAFEVNELFDRDVSDITRSTMALHLMLTPLVGSTKIEIDTVPAVSPRSPGYQTGSSQYASATSEAESETSVDLQRMTLGPSGAAMLQQRRMKEETIPQQPVLTASSFMAPDRGPTDRMQSFFNAAMDRFLREQHTPEAAPASQFTRPTRTSAGAPSAPGAAATAKAQGTQDVEMESVGSRHSELADEYDPDDLSLEAPRRAAVASAEATSGNTSTPQRIRVSAISELKDFSGKDGDVDRARSWIGKAKSAFLCDEAPDSDKCLVFGDLMSGPARNWYRQLARSIRSDWKSLLESFLVQYCERGVSVARQYYDARKRSDESPIEYLHRLNVAGMRAKLPIKGGTPSTRREHVEHFIETLDDHDLADQLVLLRLRDADELEETLRLRQRSKARQGRAAVGSNKFRQRAAPAANSASAKPARAVHAVQAADGSSSLESDDSGSDHDAGYRRIHVAAANERDVQEGQALNRQEPPSQDQRLDRDRSLQAKQCSYCGSARHDNFSCWKRLTCRKCGKRGHPSDHCLHVCRACGELHDLGKCPMKEFYNMIRQWYNPGKHAGMLPENAEKMLN</sequence>
<dbReference type="Proteomes" id="UP000435112">
    <property type="component" value="Unassembled WGS sequence"/>
</dbReference>
<dbReference type="AlphaFoldDB" id="A0A6A3L8G5"/>
<evidence type="ECO:0000256" key="1">
    <source>
        <dbReference type="PROSITE-ProRule" id="PRU00047"/>
    </source>
</evidence>
<accession>A0A6A3L8G5</accession>
<feature type="region of interest" description="Disordered" evidence="2">
    <location>
        <begin position="418"/>
        <end position="438"/>
    </location>
</feature>
<proteinExistence type="predicted"/>
<feature type="compositionally biased region" description="Basic and acidic residues" evidence="2">
    <location>
        <begin position="88"/>
        <end position="97"/>
    </location>
</feature>
<dbReference type="OrthoDB" id="128058at2759"/>
<feature type="region of interest" description="Disordered" evidence="2">
    <location>
        <begin position="354"/>
        <end position="406"/>
    </location>
</feature>
<name>A0A6A3L8G5_9STRA</name>